<dbReference type="PROSITE" id="PS50927">
    <property type="entry name" value="BULB_LECTIN"/>
    <property type="match status" value="1"/>
</dbReference>
<organism evidence="3 4">
    <name type="scientific">Nelumbo nucifera</name>
    <name type="common">Sacred lotus</name>
    <dbReference type="NCBI Taxonomy" id="4432"/>
    <lineage>
        <taxon>Eukaryota</taxon>
        <taxon>Viridiplantae</taxon>
        <taxon>Streptophyta</taxon>
        <taxon>Embryophyta</taxon>
        <taxon>Tracheophyta</taxon>
        <taxon>Spermatophyta</taxon>
        <taxon>Magnoliopsida</taxon>
        <taxon>Proteales</taxon>
        <taxon>Nelumbonaceae</taxon>
        <taxon>Nelumbo</taxon>
    </lineage>
</organism>
<feature type="domain" description="Bulb-type lectin" evidence="2">
    <location>
        <begin position="31"/>
        <end position="153"/>
    </location>
</feature>
<evidence type="ECO:0000313" key="3">
    <source>
        <dbReference type="EMBL" id="DAD36525.1"/>
    </source>
</evidence>
<comment type="caution">
    <text evidence="3">The sequence shown here is derived from an EMBL/GenBank/DDBJ whole genome shotgun (WGS) entry which is preliminary data.</text>
</comment>
<keyword evidence="4" id="KW-1185">Reference proteome</keyword>
<name>A0A822YZ71_NELNU</name>
<dbReference type="Pfam" id="PF01453">
    <property type="entry name" value="B_lectin"/>
    <property type="match status" value="1"/>
</dbReference>
<dbReference type="Proteomes" id="UP000607653">
    <property type="component" value="Unassembled WGS sequence"/>
</dbReference>
<accession>A0A822YZ71</accession>
<dbReference type="InterPro" id="IPR036426">
    <property type="entry name" value="Bulb-type_lectin_dom_sf"/>
</dbReference>
<dbReference type="AlphaFoldDB" id="A0A822YZ71"/>
<dbReference type="PANTHER" id="PTHR32444">
    <property type="entry name" value="BULB-TYPE LECTIN DOMAIN-CONTAINING PROTEIN"/>
    <property type="match status" value="1"/>
</dbReference>
<evidence type="ECO:0000313" key="4">
    <source>
        <dbReference type="Proteomes" id="UP000607653"/>
    </source>
</evidence>
<sequence>MAKRNIGRGRYCFLFAILCCLSCVGSLHAASDTTTNGQQIKDGHTLVSAGGHFELGFFSPNLNSKNRYVGIWYKRITVKTVVWVANRDRPLVDSSGILMINNEGNLVVMDWRGGCIMITYGSATSSNTSVKLSDDGNLIFVEENSDKQVVLWQSFDYPTDTFLPGMKLGRNLKSKQNRLLTSWRSADDPSSGVYTFGADPNGTTQFFIWQEGVVYWSSGDFKDNTFSLTPKSGYRKKKKVAMGNCGNSSSGSVSCGCLSVSSL</sequence>
<dbReference type="InterPro" id="IPR001480">
    <property type="entry name" value="Bulb-type_lectin_dom"/>
</dbReference>
<protein>
    <recommendedName>
        <fullName evidence="2">Bulb-type lectin domain-containing protein</fullName>
    </recommendedName>
</protein>
<evidence type="ECO:0000256" key="1">
    <source>
        <dbReference type="SAM" id="SignalP"/>
    </source>
</evidence>
<dbReference type="PANTHER" id="PTHR32444:SF128">
    <property type="entry name" value="CURCULIN-LIKE (MANNOSE-BINDING) LECTIN FAMILY PROTEIN"/>
    <property type="match status" value="1"/>
</dbReference>
<dbReference type="SUPFAM" id="SSF51110">
    <property type="entry name" value="alpha-D-mannose-specific plant lectins"/>
    <property type="match status" value="1"/>
</dbReference>
<feature type="signal peptide" evidence="1">
    <location>
        <begin position="1"/>
        <end position="29"/>
    </location>
</feature>
<dbReference type="Gene3D" id="2.90.10.10">
    <property type="entry name" value="Bulb-type lectin domain"/>
    <property type="match status" value="1"/>
</dbReference>
<dbReference type="CDD" id="cd00028">
    <property type="entry name" value="B_lectin"/>
    <property type="match status" value="1"/>
</dbReference>
<evidence type="ECO:0000259" key="2">
    <source>
        <dbReference type="PROSITE" id="PS50927"/>
    </source>
</evidence>
<dbReference type="FunFam" id="2.90.10.10:FF:000001">
    <property type="entry name" value="G-type lectin S-receptor-like serine/threonine-protein kinase"/>
    <property type="match status" value="1"/>
</dbReference>
<keyword evidence="1" id="KW-0732">Signal</keyword>
<dbReference type="SMART" id="SM00108">
    <property type="entry name" value="B_lectin"/>
    <property type="match status" value="1"/>
</dbReference>
<feature type="chain" id="PRO_5032878914" description="Bulb-type lectin domain-containing protein" evidence="1">
    <location>
        <begin position="30"/>
        <end position="263"/>
    </location>
</feature>
<gene>
    <name evidence="3" type="ORF">HUJ06_007166</name>
</gene>
<dbReference type="EMBL" id="DUZY01000004">
    <property type="protein sequence ID" value="DAD36525.1"/>
    <property type="molecule type" value="Genomic_DNA"/>
</dbReference>
<reference evidence="3 4" key="1">
    <citation type="journal article" date="2020" name="Mol. Biol. Evol.">
        <title>Distinct Expression and Methylation Patterns for Genes with Different Fates following a Single Whole-Genome Duplication in Flowering Plants.</title>
        <authorList>
            <person name="Shi T."/>
            <person name="Rahmani R.S."/>
            <person name="Gugger P.F."/>
            <person name="Wang M."/>
            <person name="Li H."/>
            <person name="Zhang Y."/>
            <person name="Li Z."/>
            <person name="Wang Q."/>
            <person name="Van de Peer Y."/>
            <person name="Marchal K."/>
            <person name="Chen J."/>
        </authorList>
    </citation>
    <scope>NUCLEOTIDE SEQUENCE [LARGE SCALE GENOMIC DNA]</scope>
    <source>
        <tissue evidence="3">Leaf</tissue>
    </source>
</reference>
<proteinExistence type="predicted"/>